<feature type="compositionally biased region" description="Basic and acidic residues" evidence="2">
    <location>
        <begin position="626"/>
        <end position="635"/>
    </location>
</feature>
<feature type="region of interest" description="Disordered" evidence="2">
    <location>
        <begin position="626"/>
        <end position="652"/>
    </location>
</feature>
<feature type="region of interest" description="Disordered" evidence="2">
    <location>
        <begin position="315"/>
        <end position="351"/>
    </location>
</feature>
<proteinExistence type="predicted"/>
<dbReference type="PANTHER" id="PTHR36055">
    <property type="entry name" value="C2H2-LIKE ZINC FINGER PROTEIN"/>
    <property type="match status" value="1"/>
</dbReference>
<evidence type="ECO:0000313" key="6">
    <source>
        <dbReference type="Proteomes" id="UP000298416"/>
    </source>
</evidence>
<evidence type="ECO:0000256" key="2">
    <source>
        <dbReference type="SAM" id="MobiDB-lite"/>
    </source>
</evidence>
<sequence>MPAAKLYSSGTLNAMKSEEGNDSLGTFIKQATGREPLLPFPRTVDGPVQWIQLLNALDQPVVDFSGLPLLTPVKVQMQKCEKCYREFCSPINYRRHIRVHRRSLNINKEWHKNRDLLAEFWDELSLQHAKELVSFNDIILKDIPGSSVVKALSSSLRKAGVWTLPQAYVKAGATLLDIIQAKPSRLPISSQELFSILDDASERTFLCAGTADSVQNYVFDGETAKNSLELKNLVALTSFLFEQLLVKAWVADKDAEALRCQKLLVEEEEAEQKRQAVIVERKKQKKRRQKEQKVKEQYCGCSSNLNVYIDAVDRPTSAEASDMSSPSGSNSNSQAVPTTIDSVQPQNKESDEDIEVQFDASSEHKKQRDSPAVELQMLVANGHRHAATNRLQALKSQRGSRYGLHADLNPQTLKPELMHKLGPSKDRRIENGSKVWTKKFKNNNDWENPRPPSLEEVESNRIEQNNGEVIIGSIPVTLKSYYDQQEASPPNETQDTCSAEQLKKKNASEKPVKCNSLQSGTNRAPSKLWRPVSHGETKNVLTVGRINEDLEDSAMLTKVHNHTPSSERSGQSESLDSDGCQNGKQFHVISDDNAQGGLMPFYSEAVKEFLARRWKEAIAGDHIKLALSSEREPPGRPDVQPASGPPRSNGENQCGRIIQAQQQFSLTNHVGRNRSIGDITLPSEDHNHPETANAALNPAGKPSGLFTFRQLNALAIGVVLSASGMPFVFGESNKLLSLYVAAGAAIGLFLPIAYIFEGVFEGDKEGIKAAAPHVFLLASQVFVEGLSFSGGFSLPIRVFVPVFYNSRRIFTIVDWIRGEIWKADGRYEGSARRLYVGRALAVANMAFWCFNLFGFLLPVYLPKAFRIYYQSSHIKPN</sequence>
<keyword evidence="1" id="KW-0862">Zinc</keyword>
<organism evidence="5">
    <name type="scientific">Salvia splendens</name>
    <name type="common">Scarlet sage</name>
    <dbReference type="NCBI Taxonomy" id="180675"/>
    <lineage>
        <taxon>Eukaryota</taxon>
        <taxon>Viridiplantae</taxon>
        <taxon>Streptophyta</taxon>
        <taxon>Embryophyta</taxon>
        <taxon>Tracheophyta</taxon>
        <taxon>Spermatophyta</taxon>
        <taxon>Magnoliopsida</taxon>
        <taxon>eudicotyledons</taxon>
        <taxon>Gunneridae</taxon>
        <taxon>Pentapetalae</taxon>
        <taxon>asterids</taxon>
        <taxon>lamiids</taxon>
        <taxon>Lamiales</taxon>
        <taxon>Lamiaceae</taxon>
        <taxon>Nepetoideae</taxon>
        <taxon>Mentheae</taxon>
        <taxon>Salviinae</taxon>
        <taxon>Salvia</taxon>
        <taxon>Salvia subgen. Calosphace</taxon>
        <taxon>core Calosphace</taxon>
    </lineage>
</organism>
<feature type="compositionally biased region" description="Polar residues" evidence="2">
    <location>
        <begin position="515"/>
        <end position="524"/>
    </location>
</feature>
<keyword evidence="3" id="KW-1133">Transmembrane helix</keyword>
<keyword evidence="1" id="KW-0863">Zinc-finger</keyword>
<name>A0A8X8W8D8_SALSN</name>
<keyword evidence="3" id="KW-0812">Transmembrane</keyword>
<evidence type="ECO:0000256" key="3">
    <source>
        <dbReference type="SAM" id="Phobius"/>
    </source>
</evidence>
<dbReference type="InterPro" id="IPR056635">
    <property type="entry name" value="DUF7733"/>
</dbReference>
<dbReference type="PROSITE" id="PS00028">
    <property type="entry name" value="ZINC_FINGER_C2H2_1"/>
    <property type="match status" value="1"/>
</dbReference>
<reference evidence="5" key="2">
    <citation type="submission" date="2020-08" db="EMBL/GenBank/DDBJ databases">
        <title>Plant Genome Project.</title>
        <authorList>
            <person name="Zhang R.-G."/>
        </authorList>
    </citation>
    <scope>NUCLEOTIDE SEQUENCE</scope>
    <source>
        <strain evidence="5">Huo1</strain>
        <tissue evidence="5">Leaf</tissue>
    </source>
</reference>
<feature type="region of interest" description="Disordered" evidence="2">
    <location>
        <begin position="483"/>
        <end position="535"/>
    </location>
</feature>
<feature type="compositionally biased region" description="Basic and acidic residues" evidence="2">
    <location>
        <begin position="501"/>
        <end position="512"/>
    </location>
</feature>
<dbReference type="AlphaFoldDB" id="A0A8X8W8D8"/>
<keyword evidence="6" id="KW-1185">Reference proteome</keyword>
<dbReference type="EMBL" id="PNBA02000020">
    <property type="protein sequence ID" value="KAG6390203.1"/>
    <property type="molecule type" value="Genomic_DNA"/>
</dbReference>
<accession>A0A8X8W8D8</accession>
<comment type="caution">
    <text evidence="5">The sequence shown here is derived from an EMBL/GenBank/DDBJ whole genome shotgun (WGS) entry which is preliminary data.</text>
</comment>
<feature type="compositionally biased region" description="Polar residues" evidence="2">
    <location>
        <begin position="334"/>
        <end position="347"/>
    </location>
</feature>
<dbReference type="Pfam" id="PF24867">
    <property type="entry name" value="DUF7733"/>
    <property type="match status" value="1"/>
</dbReference>
<protein>
    <recommendedName>
        <fullName evidence="4">C2H2-type domain-containing protein</fullName>
    </recommendedName>
</protein>
<feature type="transmembrane region" description="Helical" evidence="3">
    <location>
        <begin position="839"/>
        <end position="861"/>
    </location>
</feature>
<evidence type="ECO:0000313" key="5">
    <source>
        <dbReference type="EMBL" id="KAG6390203.1"/>
    </source>
</evidence>
<dbReference type="PANTHER" id="PTHR36055:SF1">
    <property type="entry name" value="C2H2-LIKE ZINC FINGER PROTEIN"/>
    <property type="match status" value="1"/>
</dbReference>
<dbReference type="PROSITE" id="PS50157">
    <property type="entry name" value="ZINC_FINGER_C2H2_2"/>
    <property type="match status" value="1"/>
</dbReference>
<evidence type="ECO:0000256" key="1">
    <source>
        <dbReference type="PROSITE-ProRule" id="PRU00042"/>
    </source>
</evidence>
<feature type="compositionally biased region" description="Polar residues" evidence="2">
    <location>
        <begin position="562"/>
        <end position="584"/>
    </location>
</feature>
<dbReference type="InterPro" id="IPR013087">
    <property type="entry name" value="Znf_C2H2_type"/>
</dbReference>
<evidence type="ECO:0000259" key="4">
    <source>
        <dbReference type="PROSITE" id="PS50157"/>
    </source>
</evidence>
<keyword evidence="3" id="KW-0472">Membrane</keyword>
<dbReference type="Proteomes" id="UP000298416">
    <property type="component" value="Unassembled WGS sequence"/>
</dbReference>
<feature type="transmembrane region" description="Helical" evidence="3">
    <location>
        <begin position="711"/>
        <end position="729"/>
    </location>
</feature>
<keyword evidence="1" id="KW-0479">Metal-binding</keyword>
<feature type="domain" description="C2H2-type" evidence="4">
    <location>
        <begin position="78"/>
        <end position="100"/>
    </location>
</feature>
<feature type="compositionally biased region" description="Low complexity" evidence="2">
    <location>
        <begin position="321"/>
        <end position="333"/>
    </location>
</feature>
<dbReference type="GO" id="GO:0008270">
    <property type="term" value="F:zinc ion binding"/>
    <property type="evidence" value="ECO:0007669"/>
    <property type="project" value="UniProtKB-KW"/>
</dbReference>
<feature type="region of interest" description="Disordered" evidence="2">
    <location>
        <begin position="560"/>
        <end position="584"/>
    </location>
</feature>
<feature type="compositionally biased region" description="Polar residues" evidence="2">
    <location>
        <begin position="483"/>
        <end position="499"/>
    </location>
</feature>
<gene>
    <name evidence="5" type="ORF">SASPL_151685</name>
</gene>
<feature type="transmembrane region" description="Helical" evidence="3">
    <location>
        <begin position="776"/>
        <end position="800"/>
    </location>
</feature>
<reference evidence="5" key="1">
    <citation type="submission" date="2018-01" db="EMBL/GenBank/DDBJ databases">
        <authorList>
            <person name="Mao J.F."/>
        </authorList>
    </citation>
    <scope>NUCLEOTIDE SEQUENCE</scope>
    <source>
        <strain evidence="5">Huo1</strain>
        <tissue evidence="5">Leaf</tissue>
    </source>
</reference>
<feature type="transmembrane region" description="Helical" evidence="3">
    <location>
        <begin position="736"/>
        <end position="756"/>
    </location>
</feature>